<evidence type="ECO:0000313" key="3">
    <source>
        <dbReference type="Proteomes" id="UP001420932"/>
    </source>
</evidence>
<evidence type="ECO:0000256" key="1">
    <source>
        <dbReference type="SAM" id="MobiDB-lite"/>
    </source>
</evidence>
<dbReference type="Proteomes" id="UP001420932">
    <property type="component" value="Unassembled WGS sequence"/>
</dbReference>
<dbReference type="EMBL" id="JBBNAF010000045">
    <property type="protein sequence ID" value="KAK9081808.1"/>
    <property type="molecule type" value="Genomic_DNA"/>
</dbReference>
<sequence length="82" mass="9304">MKSLVLKHSDSIDFSTKETSGGDRTTGPVHLDDEAVYYKVAGVVPKDVSLISVVMEKERRYVDLMLAHPRSYLTRNEQLYDT</sequence>
<dbReference type="AlphaFoldDB" id="A0AAP0HB71"/>
<accession>A0AAP0HB71</accession>
<proteinExistence type="predicted"/>
<organism evidence="2 3">
    <name type="scientific">Stephania yunnanensis</name>
    <dbReference type="NCBI Taxonomy" id="152371"/>
    <lineage>
        <taxon>Eukaryota</taxon>
        <taxon>Viridiplantae</taxon>
        <taxon>Streptophyta</taxon>
        <taxon>Embryophyta</taxon>
        <taxon>Tracheophyta</taxon>
        <taxon>Spermatophyta</taxon>
        <taxon>Magnoliopsida</taxon>
        <taxon>Ranunculales</taxon>
        <taxon>Menispermaceae</taxon>
        <taxon>Menispermoideae</taxon>
        <taxon>Cissampelideae</taxon>
        <taxon>Stephania</taxon>
    </lineage>
</organism>
<reference evidence="2 3" key="1">
    <citation type="submission" date="2024-01" db="EMBL/GenBank/DDBJ databases">
        <title>Genome assemblies of Stephania.</title>
        <authorList>
            <person name="Yang L."/>
        </authorList>
    </citation>
    <scope>NUCLEOTIDE SEQUENCE [LARGE SCALE GENOMIC DNA]</scope>
    <source>
        <strain evidence="2">YNDBR</strain>
        <tissue evidence="2">Leaf</tissue>
    </source>
</reference>
<comment type="caution">
    <text evidence="2">The sequence shown here is derived from an EMBL/GenBank/DDBJ whole genome shotgun (WGS) entry which is preliminary data.</text>
</comment>
<keyword evidence="3" id="KW-1185">Reference proteome</keyword>
<protein>
    <submittedName>
        <fullName evidence="2">Uncharacterized protein</fullName>
    </submittedName>
</protein>
<feature type="compositionally biased region" description="Polar residues" evidence="1">
    <location>
        <begin position="12"/>
        <end position="23"/>
    </location>
</feature>
<gene>
    <name evidence="2" type="ORF">Syun_031024</name>
</gene>
<name>A0AAP0HB71_9MAGN</name>
<feature type="region of interest" description="Disordered" evidence="1">
    <location>
        <begin position="1"/>
        <end position="28"/>
    </location>
</feature>
<evidence type="ECO:0000313" key="2">
    <source>
        <dbReference type="EMBL" id="KAK9081808.1"/>
    </source>
</evidence>